<evidence type="ECO:0000313" key="1">
    <source>
        <dbReference type="EMBL" id="AUV60784.1"/>
    </source>
</evidence>
<dbReference type="Proteomes" id="UP000241185">
    <property type="component" value="Segment"/>
</dbReference>
<accession>A0A2K9VEW2</accession>
<dbReference type="GO" id="GO:0003677">
    <property type="term" value="F:DNA binding"/>
    <property type="evidence" value="ECO:0007669"/>
    <property type="project" value="UniProtKB-KW"/>
</dbReference>
<dbReference type="InterPro" id="IPR001387">
    <property type="entry name" value="Cro/C1-type_HTH"/>
</dbReference>
<keyword evidence="1" id="KW-0238">DNA-binding</keyword>
<organism evidence="1 2">
    <name type="scientific">Mycobacterium phage Rem711</name>
    <dbReference type="NCBI Taxonomy" id="2079285"/>
    <lineage>
        <taxon>Viruses</taxon>
        <taxon>Duplodnaviria</taxon>
        <taxon>Heunggongvirae</taxon>
        <taxon>Uroviricota</taxon>
        <taxon>Caudoviricetes</taxon>
        <taxon>Trigintaduovirus</taxon>
        <taxon>Trigintaduovirus rem711</taxon>
    </lineage>
</organism>
<sequence length="80" mass="8771">MARRKLPTRYLNQAEFAERIGVAPSSLSRYKLPAPDVIVGPVNEDGSLPRGTVRGWLPATIDEWNASRPGRGARTDLAAR</sequence>
<evidence type="ECO:0000313" key="2">
    <source>
        <dbReference type="Proteomes" id="UP000241185"/>
    </source>
</evidence>
<name>A0A2K9VEW2_9CAUD</name>
<keyword evidence="2" id="KW-1185">Reference proteome</keyword>
<dbReference type="CDD" id="cd00093">
    <property type="entry name" value="HTH_XRE"/>
    <property type="match status" value="1"/>
</dbReference>
<protein>
    <submittedName>
        <fullName evidence="1">HTH DNA-binding protein</fullName>
    </submittedName>
</protein>
<reference evidence="2" key="1">
    <citation type="submission" date="2018-01" db="EMBL/GenBank/DDBJ databases">
        <authorList>
            <person name="Gatt S.M."/>
            <person name="Isern S."/>
            <person name="Jenkins M."/>
            <person name="Tan A.L."/>
            <person name="Michael S.F."/>
            <person name="Moore R.E."/>
            <person name="Ware V.C."/>
            <person name="Garlena R.A."/>
            <person name="Russell D.A."/>
            <person name="Pope W.H."/>
            <person name="Jacobs-Sera D."/>
            <person name="Hendrix R.W."/>
            <person name="Hatfull G.F."/>
        </authorList>
    </citation>
    <scope>NUCLEOTIDE SEQUENCE [LARGE SCALE GENOMIC DNA]</scope>
</reference>
<dbReference type="EMBL" id="MG770216">
    <property type="protein sequence ID" value="AUV60784.1"/>
    <property type="molecule type" value="Genomic_DNA"/>
</dbReference>
<proteinExistence type="predicted"/>
<gene>
    <name evidence="1" type="ORF">SEA_REM711_6</name>
</gene>